<gene>
    <name evidence="1" type="ORF">F5148DRAFT_1155065</name>
</gene>
<dbReference type="Proteomes" id="UP001207468">
    <property type="component" value="Unassembled WGS sequence"/>
</dbReference>
<name>A0ACC0TRS7_9AGAM</name>
<organism evidence="1 2">
    <name type="scientific">Russula earlei</name>
    <dbReference type="NCBI Taxonomy" id="71964"/>
    <lineage>
        <taxon>Eukaryota</taxon>
        <taxon>Fungi</taxon>
        <taxon>Dikarya</taxon>
        <taxon>Basidiomycota</taxon>
        <taxon>Agaricomycotina</taxon>
        <taxon>Agaricomycetes</taxon>
        <taxon>Russulales</taxon>
        <taxon>Russulaceae</taxon>
        <taxon>Russula</taxon>
    </lineage>
</organism>
<proteinExistence type="predicted"/>
<comment type="caution">
    <text evidence="1">The sequence shown here is derived from an EMBL/GenBank/DDBJ whole genome shotgun (WGS) entry which is preliminary data.</text>
</comment>
<evidence type="ECO:0000313" key="2">
    <source>
        <dbReference type="Proteomes" id="UP001207468"/>
    </source>
</evidence>
<dbReference type="EMBL" id="JAGFNK010001397">
    <property type="protein sequence ID" value="KAI9431828.1"/>
    <property type="molecule type" value="Genomic_DNA"/>
</dbReference>
<accession>A0ACC0TRS7</accession>
<evidence type="ECO:0000313" key="1">
    <source>
        <dbReference type="EMBL" id="KAI9431828.1"/>
    </source>
</evidence>
<protein>
    <submittedName>
        <fullName evidence="1">Uncharacterized protein</fullName>
    </submittedName>
</protein>
<sequence length="268" mass="27527">MTRNIEYPRRERAPMRSWTQAQRGVLKPVRGEGDTKACLSFQRSSGHVAAKQQGGLACLRIGRIVVVAAAVDTEAVAVARWGLIILWGDIVAYASEVAACSSFSSYLCGSEMAVGGYEMAVWLGSRGMGGKCEFIGISIGVMAETDGAGATMEGTVVDREGTAVGDVGIGVEMTNGEGVTEAVTVMTVGEAGAVMTADKVKMVVVTLRARELTGQRQGGVEVVVDVAEKAGACTDVGMDVTGSETAVVDKMGSMMAGGMKAKATGGGA</sequence>
<keyword evidence="2" id="KW-1185">Reference proteome</keyword>
<reference evidence="1" key="1">
    <citation type="submission" date="2021-03" db="EMBL/GenBank/DDBJ databases">
        <title>Evolutionary priming and transition to the ectomycorrhizal habit in an iconic lineage of mushroom-forming fungi: is preadaptation a requirement?</title>
        <authorList>
            <consortium name="DOE Joint Genome Institute"/>
            <person name="Looney B.P."/>
            <person name="Miyauchi S."/>
            <person name="Morin E."/>
            <person name="Drula E."/>
            <person name="Courty P.E."/>
            <person name="Chicoki N."/>
            <person name="Fauchery L."/>
            <person name="Kohler A."/>
            <person name="Kuo A."/>
            <person name="LaButti K."/>
            <person name="Pangilinan J."/>
            <person name="Lipzen A."/>
            <person name="Riley R."/>
            <person name="Andreopoulos W."/>
            <person name="He G."/>
            <person name="Johnson J."/>
            <person name="Barry K.W."/>
            <person name="Grigoriev I.V."/>
            <person name="Nagy L."/>
            <person name="Hibbett D."/>
            <person name="Henrissat B."/>
            <person name="Matheny P.B."/>
            <person name="Labbe J."/>
            <person name="Martin A.F."/>
        </authorList>
    </citation>
    <scope>NUCLEOTIDE SEQUENCE</scope>
    <source>
        <strain evidence="1">BPL698</strain>
    </source>
</reference>